<protein>
    <recommendedName>
        <fullName evidence="1">Endonuclease/exonuclease/phosphatase domain-containing protein</fullName>
    </recommendedName>
</protein>
<evidence type="ECO:0000259" key="1">
    <source>
        <dbReference type="Pfam" id="PF03372"/>
    </source>
</evidence>
<dbReference type="AlphaFoldDB" id="A0A2B5XFM3"/>
<name>A0A2B5XFM3_9BACI</name>
<sequence length="320" mass="35925">MCKCKMSISLRRLASHLQQDVKSLRKLLGRPFGPVKLTVRRVAPFSVMTHNMALLVPPAPYLGTDRAGTIAEIVARIRALAPDVVGLCEVFSNSERKKIRNALRDLYPHFREGPDEDDWESDGGLLLLSRHPILAADAMIFRACDGWDCFANKGVIHIRIQPVSWSTPLDIFFSHMQDIETENGVGTLYSQLTTMNNFIVTRRDPAGSQIIMGDLNIPGENPQHGAQLYDRLRLVDCWYLAGNQAASGHTLVIENNFYADPDDRPSSNHRLDYVLMRGGTRLVPILADIEVLKFQRNGRFISDHFGVHASFDKIALISYT</sequence>
<proteinExistence type="predicted"/>
<dbReference type="Pfam" id="PF03372">
    <property type="entry name" value="Exo_endo_phos"/>
    <property type="match status" value="1"/>
</dbReference>
<comment type="caution">
    <text evidence="2">The sequence shown here is derived from an EMBL/GenBank/DDBJ whole genome shotgun (WGS) entry which is preliminary data.</text>
</comment>
<reference evidence="2 3" key="1">
    <citation type="submission" date="2017-09" db="EMBL/GenBank/DDBJ databases">
        <title>Large-scale bioinformatics analysis of Bacillus genomes uncovers conserved roles of natural products in bacterial physiology.</title>
        <authorList>
            <consortium name="Agbiome Team Llc"/>
            <person name="Bleich R.M."/>
            <person name="Grubbs K.J."/>
            <person name="Santa Maria K.C."/>
            <person name="Allen S.E."/>
            <person name="Farag S."/>
            <person name="Shank E.A."/>
            <person name="Bowers A."/>
        </authorList>
    </citation>
    <scope>NUCLEOTIDE SEQUENCE [LARGE SCALE GENOMIC DNA]</scope>
    <source>
        <strain evidence="2 3">AFS010764</strain>
    </source>
</reference>
<organism evidence="2 3">
    <name type="scientific">Bacillus wiedmannii</name>
    <dbReference type="NCBI Taxonomy" id="1890302"/>
    <lineage>
        <taxon>Bacteria</taxon>
        <taxon>Bacillati</taxon>
        <taxon>Bacillota</taxon>
        <taxon>Bacilli</taxon>
        <taxon>Bacillales</taxon>
        <taxon>Bacillaceae</taxon>
        <taxon>Bacillus</taxon>
        <taxon>Bacillus cereus group</taxon>
    </lineage>
</organism>
<evidence type="ECO:0000313" key="2">
    <source>
        <dbReference type="EMBL" id="PEM41408.1"/>
    </source>
</evidence>
<dbReference type="Proteomes" id="UP000220621">
    <property type="component" value="Unassembled WGS sequence"/>
</dbReference>
<accession>A0A2B5XFM3</accession>
<dbReference type="InterPro" id="IPR036691">
    <property type="entry name" value="Endo/exonu/phosph_ase_sf"/>
</dbReference>
<gene>
    <name evidence="2" type="ORF">CN611_31405</name>
</gene>
<dbReference type="GO" id="GO:0004767">
    <property type="term" value="F:sphingomyelin phosphodiesterase activity"/>
    <property type="evidence" value="ECO:0007669"/>
    <property type="project" value="InterPro"/>
</dbReference>
<dbReference type="InterPro" id="IPR005135">
    <property type="entry name" value="Endo/exonuclease/phosphatase"/>
</dbReference>
<dbReference type="EMBL" id="NUDL01000200">
    <property type="protein sequence ID" value="PEM41408.1"/>
    <property type="molecule type" value="Genomic_DNA"/>
</dbReference>
<dbReference type="InterPro" id="IPR038772">
    <property type="entry name" value="Sph/SMPD2-like"/>
</dbReference>
<dbReference type="SUPFAM" id="SSF56219">
    <property type="entry name" value="DNase I-like"/>
    <property type="match status" value="1"/>
</dbReference>
<dbReference type="Gene3D" id="3.60.10.10">
    <property type="entry name" value="Endonuclease/exonuclease/phosphatase"/>
    <property type="match status" value="1"/>
</dbReference>
<dbReference type="GO" id="GO:0005737">
    <property type="term" value="C:cytoplasm"/>
    <property type="evidence" value="ECO:0007669"/>
    <property type="project" value="TreeGrafter"/>
</dbReference>
<dbReference type="PANTHER" id="PTHR16320:SF1">
    <property type="entry name" value="SPHINGOMYELINASE DDB_G0288017"/>
    <property type="match status" value="1"/>
</dbReference>
<evidence type="ECO:0000313" key="3">
    <source>
        <dbReference type="Proteomes" id="UP000220621"/>
    </source>
</evidence>
<dbReference type="PANTHER" id="PTHR16320">
    <property type="entry name" value="SPHINGOMYELINASE FAMILY MEMBER"/>
    <property type="match status" value="1"/>
</dbReference>
<feature type="domain" description="Endonuclease/exonuclease/phosphatase" evidence="1">
    <location>
        <begin position="49"/>
        <end position="304"/>
    </location>
</feature>